<protein>
    <recommendedName>
        <fullName evidence="4">BTB domain-containing protein</fullName>
    </recommendedName>
</protein>
<keyword evidence="3" id="KW-1185">Reference proteome</keyword>
<proteinExistence type="predicted"/>
<dbReference type="AlphaFoldDB" id="A0AAQ3ULD6"/>
<evidence type="ECO:0008006" key="4">
    <source>
        <dbReference type="Google" id="ProtNLM"/>
    </source>
</evidence>
<dbReference type="EMBL" id="CP144753">
    <property type="protein sequence ID" value="WVZ92102.1"/>
    <property type="molecule type" value="Genomic_DNA"/>
</dbReference>
<evidence type="ECO:0000313" key="2">
    <source>
        <dbReference type="EMBL" id="WVZ92102.1"/>
    </source>
</evidence>
<reference evidence="2 3" key="1">
    <citation type="submission" date="2024-02" db="EMBL/GenBank/DDBJ databases">
        <title>High-quality chromosome-scale genome assembly of Pensacola bahiagrass (Paspalum notatum Flugge var. saurae).</title>
        <authorList>
            <person name="Vega J.M."/>
            <person name="Podio M."/>
            <person name="Orjuela J."/>
            <person name="Siena L.A."/>
            <person name="Pessino S.C."/>
            <person name="Combes M.C."/>
            <person name="Mariac C."/>
            <person name="Albertini E."/>
            <person name="Pupilli F."/>
            <person name="Ortiz J.P.A."/>
            <person name="Leblanc O."/>
        </authorList>
    </citation>
    <scope>NUCLEOTIDE SEQUENCE [LARGE SCALE GENOMIC DNA]</scope>
    <source>
        <strain evidence="2">R1</strain>
        <tissue evidence="2">Leaf</tissue>
    </source>
</reference>
<name>A0AAQ3ULD6_PASNO</name>
<dbReference type="InterPro" id="IPR011333">
    <property type="entry name" value="SKP1/BTB/POZ_sf"/>
</dbReference>
<evidence type="ECO:0000256" key="1">
    <source>
        <dbReference type="ARBA" id="ARBA00004906"/>
    </source>
</evidence>
<sequence>MLRFIYTDALPGDEELVMGSSSAAASAAAIVDLFQDLLAAADMYQLDRLKPVAGLGSRTWVAKMPLIALQDIQPGTFRALLRFVH</sequence>
<evidence type="ECO:0000313" key="3">
    <source>
        <dbReference type="Proteomes" id="UP001341281"/>
    </source>
</evidence>
<dbReference type="Gene3D" id="3.30.710.10">
    <property type="entry name" value="Potassium Channel Kv1.1, Chain A"/>
    <property type="match status" value="1"/>
</dbReference>
<organism evidence="2 3">
    <name type="scientific">Paspalum notatum var. saurae</name>
    <dbReference type="NCBI Taxonomy" id="547442"/>
    <lineage>
        <taxon>Eukaryota</taxon>
        <taxon>Viridiplantae</taxon>
        <taxon>Streptophyta</taxon>
        <taxon>Embryophyta</taxon>
        <taxon>Tracheophyta</taxon>
        <taxon>Spermatophyta</taxon>
        <taxon>Magnoliopsida</taxon>
        <taxon>Liliopsida</taxon>
        <taxon>Poales</taxon>
        <taxon>Poaceae</taxon>
        <taxon>PACMAD clade</taxon>
        <taxon>Panicoideae</taxon>
        <taxon>Andropogonodae</taxon>
        <taxon>Paspaleae</taxon>
        <taxon>Paspalinae</taxon>
        <taxon>Paspalum</taxon>
    </lineage>
</organism>
<gene>
    <name evidence="2" type="ORF">U9M48_038192</name>
</gene>
<accession>A0AAQ3ULD6</accession>
<comment type="pathway">
    <text evidence="1">Protein modification; protein ubiquitination.</text>
</comment>
<dbReference type="Proteomes" id="UP001341281">
    <property type="component" value="Chromosome 09"/>
</dbReference>